<dbReference type="GO" id="GO:0005524">
    <property type="term" value="F:ATP binding"/>
    <property type="evidence" value="ECO:0007669"/>
    <property type="project" value="InterPro"/>
</dbReference>
<dbReference type="Gene3D" id="1.10.510.10">
    <property type="entry name" value="Transferase(Phosphotransferase) domain 1"/>
    <property type="match status" value="1"/>
</dbReference>
<evidence type="ECO:0000313" key="4">
    <source>
        <dbReference type="EMBL" id="KAK7691906.1"/>
    </source>
</evidence>
<dbReference type="EMBL" id="JASBNA010000005">
    <property type="protein sequence ID" value="KAK7691906.1"/>
    <property type="molecule type" value="Genomic_DNA"/>
</dbReference>
<accession>A0AAW0GQR5</accession>
<dbReference type="GO" id="GO:0005737">
    <property type="term" value="C:cytoplasm"/>
    <property type="evidence" value="ECO:0007669"/>
    <property type="project" value="TreeGrafter"/>
</dbReference>
<feature type="region of interest" description="Disordered" evidence="1">
    <location>
        <begin position="539"/>
        <end position="566"/>
    </location>
</feature>
<comment type="caution">
    <text evidence="4">The sequence shown here is derived from an EMBL/GenBank/DDBJ whole genome shotgun (WGS) entry which is preliminary data.</text>
</comment>
<evidence type="ECO:0008006" key="6">
    <source>
        <dbReference type="Google" id="ProtNLM"/>
    </source>
</evidence>
<keyword evidence="5" id="KW-1185">Reference proteome</keyword>
<evidence type="ECO:0000256" key="1">
    <source>
        <dbReference type="SAM" id="MobiDB-lite"/>
    </source>
</evidence>
<dbReference type="InterPro" id="IPR000219">
    <property type="entry name" value="DH_dom"/>
</dbReference>
<dbReference type="GO" id="GO:0031991">
    <property type="term" value="P:regulation of actomyosin contractile ring contraction"/>
    <property type="evidence" value="ECO:0007669"/>
    <property type="project" value="TreeGrafter"/>
</dbReference>
<reference evidence="4 5" key="1">
    <citation type="submission" date="2022-09" db="EMBL/GenBank/DDBJ databases">
        <authorList>
            <person name="Palmer J.M."/>
        </authorList>
    </citation>
    <scope>NUCLEOTIDE SEQUENCE [LARGE SCALE GENOMIC DNA]</scope>
    <source>
        <strain evidence="4 5">DSM 7382</strain>
    </source>
</reference>
<dbReference type="InterPro" id="IPR011009">
    <property type="entry name" value="Kinase-like_dom_sf"/>
</dbReference>
<dbReference type="Proteomes" id="UP001385951">
    <property type="component" value="Unassembled WGS sequence"/>
</dbReference>
<name>A0AAW0GQR5_9APHY</name>
<dbReference type="SUPFAM" id="SSF56112">
    <property type="entry name" value="Protein kinase-like (PK-like)"/>
    <property type="match status" value="1"/>
</dbReference>
<feature type="region of interest" description="Disordered" evidence="1">
    <location>
        <begin position="595"/>
        <end position="645"/>
    </location>
</feature>
<protein>
    <recommendedName>
        <fullName evidence="6">Non-specific serine/threonine protein kinase</fullName>
    </recommendedName>
</protein>
<dbReference type="InterPro" id="IPR035899">
    <property type="entry name" value="DBL_dom_sf"/>
</dbReference>
<feature type="domain" description="Protein kinase" evidence="3">
    <location>
        <begin position="1067"/>
        <end position="1334"/>
    </location>
</feature>
<dbReference type="SMART" id="SM00325">
    <property type="entry name" value="RhoGEF"/>
    <property type="match status" value="1"/>
</dbReference>
<gene>
    <name evidence="4" type="ORF">QCA50_005311</name>
</gene>
<feature type="region of interest" description="Disordered" evidence="1">
    <location>
        <begin position="1"/>
        <end position="27"/>
    </location>
</feature>
<dbReference type="PROSITE" id="PS50010">
    <property type="entry name" value="DH_2"/>
    <property type="match status" value="1"/>
</dbReference>
<dbReference type="Pfam" id="PF07714">
    <property type="entry name" value="PK_Tyr_Ser-Thr"/>
    <property type="match status" value="1"/>
</dbReference>
<sequence>MTPPSPVVMNDSDPMKGTLRSGSSTSPFLDTPVPISKRIHTLLELLSSEKTYASDLAIIQDIHLKTALGQPLASLPSSNVSLPSGPFDTSNTSSSPLPMTVDDAKIIFNNIGDLVTFSDGFTILLEEALGNVLDGGIGEDYVGAVFLEMVPKMKPIYTQYITKHPAALERLNALPQTPSLAHYLSRTRELSQHLTHAWDLPSLLIKPVQRLSNYSLLLSAIIDETPESHPDKSKLKEAKVKMEGVAFDINEGRRRREVVKEVLTTGSAVSLNARKETKPKRKGLGMGIAVTASLARMKSTTSPSALRAKEGMDANAEAIAVAEMSRRLKAYDEAIRDYAMDVVKWSESVKILAGSLHDWTFSFGKLVGLDENHRSAAYDAFVEVIEKGILLACDALSEKTEKQLLVQLSKLKETVLAPERLLEAMYTLEPLHYGLLNTDVAKNRPTPSLLDASRSYVALRGQLFAELPRYLQLLEKGVHFTVVELTEWQTLFWSDIWGQWEELWNSLKLEAEDYGNGEETIKNWKRRHEEILRQFEGLNTVQPPRQTRSEIDITQRTQKGHSWPKSHSFEHASALDQTVVNSAMHSSLDLYLHRPLTPAYGPPSTHSQDDDPSPKRRVSGESYRSKNSSTSTQSRQHRRTPNNSSVALYQQNDSSSSFLSMIFPSLSPTKQAYNPAKNMPISPPIRRRRSKSQGKLVDPIDRKAIVQNNTAHYNDPVDEKGEERGREIGKSNSHRRLPETTRPNSAPPTRIHRPPSGSPPPQTSKPNAVISYHPTLSCYVVVDCKLLEGVQYYGIPFHTLVVGDVYEVLQNCGHPREHKGFPLHVDEEEECLLLVKNLEGDVGWALASFVLPTDGAGSSFEKHRSNENTRSEKAENSTKSSKYEDIRSSTSTVPSKEAQATTVAIDLGPEVIDSQILFWVLGNRMSDRTLTEKEARTFIDAIAQLFDLLDTETTMYHFIQLIFDIRRDKTLKIKTPNSESSVTLAEYLLDAGEMRMIQHLQMAFGGKNSATGLSVPHIIDASVLEAIRLKVRVQVGSDTRSWLRQLMLQIAKTYDIYPTTLRIIGVTHDVYSVNCGSFGDIYKGVYKEQAVALKRLRVFLNLPHSRIAQIKKDLCRETLIWWNHRHPYVLPLLGICDPDDAYVFAPYMVTPWMEQGNIHNIVIDMISFQKQDVQKIQYDVHNWLKQICSGLSYLHDDEGIVHGDLCGHNILINDKGDACIGDFGLAVFADKWSLCPTSQHAGNPSWQAPELCNNSVRPTYQSDVYSVACICLELYIGDTPNVKQVLCDGESNRPKFHMKIAIPDILWDTMKSCWAISPSTRPTARDLTADSIWMISATM</sequence>
<organism evidence="4 5">
    <name type="scientific">Cerrena zonata</name>
    <dbReference type="NCBI Taxonomy" id="2478898"/>
    <lineage>
        <taxon>Eukaryota</taxon>
        <taxon>Fungi</taxon>
        <taxon>Dikarya</taxon>
        <taxon>Basidiomycota</taxon>
        <taxon>Agaricomycotina</taxon>
        <taxon>Agaricomycetes</taxon>
        <taxon>Polyporales</taxon>
        <taxon>Cerrenaceae</taxon>
        <taxon>Cerrena</taxon>
    </lineage>
</organism>
<dbReference type="PROSITE" id="PS00109">
    <property type="entry name" value="PROTEIN_KINASE_TYR"/>
    <property type="match status" value="1"/>
</dbReference>
<dbReference type="Gene3D" id="1.20.900.10">
    <property type="entry name" value="Dbl homology (DH) domain"/>
    <property type="match status" value="1"/>
</dbReference>
<evidence type="ECO:0000259" key="3">
    <source>
        <dbReference type="PROSITE" id="PS50011"/>
    </source>
</evidence>
<dbReference type="InterPro" id="IPR000719">
    <property type="entry name" value="Prot_kinase_dom"/>
</dbReference>
<feature type="domain" description="DH" evidence="2">
    <location>
        <begin position="37"/>
        <end position="252"/>
    </location>
</feature>
<dbReference type="Pfam" id="PF00621">
    <property type="entry name" value="RhoGEF"/>
    <property type="match status" value="1"/>
</dbReference>
<dbReference type="GO" id="GO:0004672">
    <property type="term" value="F:protein kinase activity"/>
    <property type="evidence" value="ECO:0007669"/>
    <property type="project" value="InterPro"/>
</dbReference>
<dbReference type="GO" id="GO:0032955">
    <property type="term" value="P:regulation of division septum assembly"/>
    <property type="evidence" value="ECO:0007669"/>
    <property type="project" value="TreeGrafter"/>
</dbReference>
<dbReference type="CDD" id="cd00160">
    <property type="entry name" value="RhoGEF"/>
    <property type="match status" value="1"/>
</dbReference>
<proteinExistence type="predicted"/>
<dbReference type="PROSITE" id="PS50011">
    <property type="entry name" value="PROTEIN_KINASE_DOM"/>
    <property type="match status" value="1"/>
</dbReference>
<dbReference type="InterPro" id="IPR051492">
    <property type="entry name" value="Dynamin-Rho_GEF"/>
</dbReference>
<feature type="compositionally biased region" description="Basic and acidic residues" evidence="1">
    <location>
        <begin position="860"/>
        <end position="887"/>
    </location>
</feature>
<dbReference type="PANTHER" id="PTHR22834">
    <property type="entry name" value="NUCLEAR FUSION PROTEIN FUS2"/>
    <property type="match status" value="1"/>
</dbReference>
<feature type="compositionally biased region" description="Basic and acidic residues" evidence="1">
    <location>
        <begin position="715"/>
        <end position="729"/>
    </location>
</feature>
<dbReference type="GO" id="GO:0005085">
    <property type="term" value="F:guanyl-nucleotide exchange factor activity"/>
    <property type="evidence" value="ECO:0007669"/>
    <property type="project" value="InterPro"/>
</dbReference>
<dbReference type="InterPro" id="IPR008266">
    <property type="entry name" value="Tyr_kinase_AS"/>
</dbReference>
<feature type="region of interest" description="Disordered" evidence="1">
    <location>
        <begin position="857"/>
        <end position="894"/>
    </location>
</feature>
<evidence type="ECO:0000259" key="2">
    <source>
        <dbReference type="PROSITE" id="PS50010"/>
    </source>
</evidence>
<dbReference type="PANTHER" id="PTHR22834:SF20">
    <property type="entry name" value="SH3 DOMAIN-CONTAINING PROTEIN"/>
    <property type="match status" value="1"/>
</dbReference>
<dbReference type="SUPFAM" id="SSF48065">
    <property type="entry name" value="DBL homology domain (DH-domain)"/>
    <property type="match status" value="1"/>
</dbReference>
<feature type="region of interest" description="Disordered" evidence="1">
    <location>
        <begin position="668"/>
        <end position="768"/>
    </location>
</feature>
<dbReference type="InterPro" id="IPR001245">
    <property type="entry name" value="Ser-Thr/Tyr_kinase_cat_dom"/>
</dbReference>
<evidence type="ECO:0000313" key="5">
    <source>
        <dbReference type="Proteomes" id="UP001385951"/>
    </source>
</evidence>